<dbReference type="SUPFAM" id="SSF53850">
    <property type="entry name" value="Periplasmic binding protein-like II"/>
    <property type="match status" value="1"/>
</dbReference>
<reference evidence="2" key="1">
    <citation type="submission" date="2017-03" db="EMBL/GenBank/DDBJ databases">
        <authorList>
            <person name="Lund M.B."/>
        </authorList>
    </citation>
    <scope>NUCLEOTIDE SEQUENCE [LARGE SCALE GENOMIC DNA]</scope>
</reference>
<accession>A0A2A6FU61</accession>
<sequence>MSTTRYLFTQFLTHRYERHQMTVHRRTTTLLAVAASTALALAGCSTTNTEATGPITLTFSSPAFQDATVKATTDIVDSWNKANPTIQIKYQKVDPNSVHDKLVTQFAGDSAPDIIQDESSDLAGFTRQGYLADLAALIPDGVKKDIPESVWDAVTYDGKISGVPTIAQVYTLFANTDALTAAGISLPTRDKPWTWDDLATNATKLKPAGDGYGFAWSLKSPALGLMSSGLAFGGQYLSGGTAKPTMAVTDKELEVPKRVKALLDSGVMAPTSLAQSGPEILPGFFAGKYPLILAASYVESQLEQKAPAGFNWSMLPLLKGTTQGQAANPQTLSISEQSKYKKEAMKFIEYYAKAENIAALSEGDAMIPASKAAAEIVTKKLTGRHGWENILAASSQLVDAPWNKADNFPRFKTEIGNPTFQEYLGGKIDLETLRQRLVDGWRKANE</sequence>
<dbReference type="AlphaFoldDB" id="A0A2A6FU61"/>
<dbReference type="Gene3D" id="3.40.190.10">
    <property type="entry name" value="Periplasmic binding protein-like II"/>
    <property type="match status" value="1"/>
</dbReference>
<protein>
    <recommendedName>
        <fullName evidence="3">ABC transporter substrate-binding protein</fullName>
    </recommendedName>
</protein>
<dbReference type="Pfam" id="PF01547">
    <property type="entry name" value="SBP_bac_1"/>
    <property type="match status" value="1"/>
</dbReference>
<organism evidence="1 2">
    <name type="scientific">Candidatus Lumbricidiphila eiseniae</name>
    <dbReference type="NCBI Taxonomy" id="1969409"/>
    <lineage>
        <taxon>Bacteria</taxon>
        <taxon>Bacillati</taxon>
        <taxon>Actinomycetota</taxon>
        <taxon>Actinomycetes</taxon>
        <taxon>Micrococcales</taxon>
        <taxon>Microbacteriaceae</taxon>
        <taxon>Candidatus Lumbricidiphila</taxon>
    </lineage>
</organism>
<dbReference type="Proteomes" id="UP000219994">
    <property type="component" value="Unassembled WGS sequence"/>
</dbReference>
<dbReference type="InterPro" id="IPR006059">
    <property type="entry name" value="SBP"/>
</dbReference>
<evidence type="ECO:0000313" key="2">
    <source>
        <dbReference type="Proteomes" id="UP000219994"/>
    </source>
</evidence>
<dbReference type="EMBL" id="NAEP01000015">
    <property type="protein sequence ID" value="PDQ36424.1"/>
    <property type="molecule type" value="Genomic_DNA"/>
</dbReference>
<dbReference type="CDD" id="cd13585">
    <property type="entry name" value="PBP2_TMBP_like"/>
    <property type="match status" value="1"/>
</dbReference>
<dbReference type="InterPro" id="IPR050490">
    <property type="entry name" value="Bact_solute-bd_prot1"/>
</dbReference>
<dbReference type="PANTHER" id="PTHR43649">
    <property type="entry name" value="ARABINOSE-BINDING PROTEIN-RELATED"/>
    <property type="match status" value="1"/>
</dbReference>
<dbReference type="PANTHER" id="PTHR43649:SF30">
    <property type="entry name" value="ABC TRANSPORTER SUBSTRATE-BINDING PROTEIN"/>
    <property type="match status" value="1"/>
</dbReference>
<evidence type="ECO:0008006" key="3">
    <source>
        <dbReference type="Google" id="ProtNLM"/>
    </source>
</evidence>
<evidence type="ECO:0000313" key="1">
    <source>
        <dbReference type="EMBL" id="PDQ36424.1"/>
    </source>
</evidence>
<name>A0A2A6FU61_9MICO</name>
<gene>
    <name evidence="1" type="ORF">B5766_00965</name>
</gene>
<proteinExistence type="predicted"/>
<comment type="caution">
    <text evidence="1">The sequence shown here is derived from an EMBL/GenBank/DDBJ whole genome shotgun (WGS) entry which is preliminary data.</text>
</comment>